<dbReference type="Pfam" id="PF13966">
    <property type="entry name" value="zf-RVT"/>
    <property type="match status" value="1"/>
</dbReference>
<dbReference type="CDD" id="cd01650">
    <property type="entry name" value="RT_nLTR_like"/>
    <property type="match status" value="1"/>
</dbReference>
<feature type="region of interest" description="Disordered" evidence="1">
    <location>
        <begin position="1"/>
        <end position="52"/>
    </location>
</feature>
<evidence type="ECO:0000313" key="4">
    <source>
        <dbReference type="Proteomes" id="UP001140206"/>
    </source>
</evidence>
<dbReference type="Pfam" id="PF00078">
    <property type="entry name" value="RVT_1"/>
    <property type="match status" value="1"/>
</dbReference>
<gene>
    <name evidence="3" type="ORF">LUZ62_081285</name>
</gene>
<feature type="compositionally biased region" description="Acidic residues" evidence="1">
    <location>
        <begin position="36"/>
        <end position="52"/>
    </location>
</feature>
<dbReference type="AlphaFoldDB" id="A0AAV8BVA9"/>
<dbReference type="EMBL" id="JAMFTS010000005">
    <property type="protein sequence ID" value="KAJ4746880.1"/>
    <property type="molecule type" value="Genomic_DNA"/>
</dbReference>
<protein>
    <submittedName>
        <fullName evidence="3">RNA-directed DNA polymerase (Reverse transcriptase)-related family protein</fullName>
    </submittedName>
</protein>
<keyword evidence="3" id="KW-0808">Transferase</keyword>
<proteinExistence type="predicted"/>
<reference evidence="3" key="1">
    <citation type="submission" date="2022-08" db="EMBL/GenBank/DDBJ databases">
        <authorList>
            <person name="Marques A."/>
        </authorList>
    </citation>
    <scope>NUCLEOTIDE SEQUENCE</scope>
    <source>
        <strain evidence="3">RhyPub2mFocal</strain>
        <tissue evidence="3">Leaves</tissue>
    </source>
</reference>
<dbReference type="InterPro" id="IPR043502">
    <property type="entry name" value="DNA/RNA_pol_sf"/>
</dbReference>
<accession>A0AAV8BVA9</accession>
<sequence length="1049" mass="117013">MTNTHGENLFDSPVREGEERRAAIEAEAEADREPEPEQDAEQAEAEAEADPEAVADGVAILSQGQSLSLSNKARRRRNSITSLMIRDGSVLTDPNLIRSAFVSLYKSIFTSAHRSNRPTPNLSPLLLAQLPEVTRHESAMLGAQPSVEEITAALFAIHPDRASGPDGLNGRLLQQHWNQFKPYVLSNVSNFFATGHLEGTLGRANVVLIPKCDDPKIVGDYRPISVCNLIYKIISKLLTTRLRRVITKLVGNNQSAFVPGRVISDNILLLREIMHSFATSSFPKAAFAFKCDLSKAFDRMEWHFVVRVLQIYGFPPTFVSWIKGCIASASFALLINGSADGFITPTRGLRQGCALSPYLFILCMDLLNRMLLFKQSRGQIAGLSISRGAPPISSLMYADDLLICGMAEVQEVKQLKETLDEFCSMSGQLIGADKSSIWFSKRTSPQMKAFCASYLQAYPGECNQIYLGVPIYPTKSCHYNYLVDKVDAKLSVWKARMLSSAAKVVLLKAVIQPMLLYSLGAGSIPDAVLQRINLKMRAFFWNTGSNNKMRLVPWEVITTPKCNGGLGLVDARVLNRAMTVKMLWRLAAKENEQALWVRVLSAKYLNRSTLWLTKTPTRCSKLWRTLLECRADLQPHIKWVIGDGHSCSLIGDPWHPFWMRFQQQSVEALKLTVAQAVHPQTGKWNTTVLISALGFHAALYLACAHPDPPITHTRQDRLIFSPASSGTFSFKAACRVLSSPANGAARSTIPWKAIWYTPSILPRIRMFLWRLQHDAVPVRATFTRRLRLPAPSCEICGLHLDDALHALFLCPIAQQCWLTSSLGLRVHALPENIPMLIKLLVDKLSQRDFMRFANHLWAFWKARCKQVYEGKHINGRQVNFLANSYTFLADLSIHFDQEFHRLGQQDCNRGRSIPEGGNICRMDGSYSDQGCSGWAYSLSLGDHLLQFGAFAGTASSPLHAEVNAMLVSLRAAMMVAWSSACFLSDCQLLVKVINGLLLPESLDWRDVVDVAEAEWVPIPERPALMNDPFDFGCFFGQTVVVCNILEFHL</sequence>
<dbReference type="GO" id="GO:0003964">
    <property type="term" value="F:RNA-directed DNA polymerase activity"/>
    <property type="evidence" value="ECO:0007669"/>
    <property type="project" value="UniProtKB-KW"/>
</dbReference>
<dbReference type="InterPro" id="IPR026960">
    <property type="entry name" value="RVT-Znf"/>
</dbReference>
<dbReference type="SUPFAM" id="SSF56672">
    <property type="entry name" value="DNA/RNA polymerases"/>
    <property type="match status" value="1"/>
</dbReference>
<feature type="domain" description="Reverse transcriptase" evidence="2">
    <location>
        <begin position="190"/>
        <end position="471"/>
    </location>
</feature>
<evidence type="ECO:0000256" key="1">
    <source>
        <dbReference type="SAM" id="MobiDB-lite"/>
    </source>
</evidence>
<dbReference type="InterPro" id="IPR000477">
    <property type="entry name" value="RT_dom"/>
</dbReference>
<organism evidence="3 4">
    <name type="scientific">Rhynchospora pubera</name>
    <dbReference type="NCBI Taxonomy" id="906938"/>
    <lineage>
        <taxon>Eukaryota</taxon>
        <taxon>Viridiplantae</taxon>
        <taxon>Streptophyta</taxon>
        <taxon>Embryophyta</taxon>
        <taxon>Tracheophyta</taxon>
        <taxon>Spermatophyta</taxon>
        <taxon>Magnoliopsida</taxon>
        <taxon>Liliopsida</taxon>
        <taxon>Poales</taxon>
        <taxon>Cyperaceae</taxon>
        <taxon>Cyperoideae</taxon>
        <taxon>Rhynchosporeae</taxon>
        <taxon>Rhynchospora</taxon>
    </lineage>
</organism>
<keyword evidence="3" id="KW-0695">RNA-directed DNA polymerase</keyword>
<dbReference type="PANTHER" id="PTHR33116">
    <property type="entry name" value="REVERSE TRANSCRIPTASE ZINC-BINDING DOMAIN-CONTAINING PROTEIN-RELATED-RELATED"/>
    <property type="match status" value="1"/>
</dbReference>
<keyword evidence="3" id="KW-0548">Nucleotidyltransferase</keyword>
<keyword evidence="4" id="KW-1185">Reference proteome</keyword>
<evidence type="ECO:0000313" key="3">
    <source>
        <dbReference type="EMBL" id="KAJ4746880.1"/>
    </source>
</evidence>
<comment type="caution">
    <text evidence="3">The sequence shown here is derived from an EMBL/GenBank/DDBJ whole genome shotgun (WGS) entry which is preliminary data.</text>
</comment>
<dbReference type="PROSITE" id="PS50878">
    <property type="entry name" value="RT_POL"/>
    <property type="match status" value="1"/>
</dbReference>
<evidence type="ECO:0000259" key="2">
    <source>
        <dbReference type="PROSITE" id="PS50878"/>
    </source>
</evidence>
<feature type="compositionally biased region" description="Basic and acidic residues" evidence="1">
    <location>
        <begin position="13"/>
        <end position="35"/>
    </location>
</feature>
<dbReference type="PANTHER" id="PTHR33116:SF80">
    <property type="entry name" value="REVERSE TRANSCRIPTASE ZINC-BINDING DOMAIN-CONTAINING PROTEIN"/>
    <property type="match status" value="1"/>
</dbReference>
<name>A0AAV8BVA9_9POAL</name>
<dbReference type="Proteomes" id="UP001140206">
    <property type="component" value="Chromosome 5"/>
</dbReference>